<organism evidence="5 6">
    <name type="scientific">Oedothorax gibbosus</name>
    <dbReference type="NCBI Taxonomy" id="931172"/>
    <lineage>
        <taxon>Eukaryota</taxon>
        <taxon>Metazoa</taxon>
        <taxon>Ecdysozoa</taxon>
        <taxon>Arthropoda</taxon>
        <taxon>Chelicerata</taxon>
        <taxon>Arachnida</taxon>
        <taxon>Araneae</taxon>
        <taxon>Araneomorphae</taxon>
        <taxon>Entelegynae</taxon>
        <taxon>Araneoidea</taxon>
        <taxon>Linyphiidae</taxon>
        <taxon>Erigoninae</taxon>
        <taxon>Oedothorax</taxon>
    </lineage>
</organism>
<evidence type="ECO:0000256" key="1">
    <source>
        <dbReference type="ARBA" id="ARBA00022614"/>
    </source>
</evidence>
<keyword evidence="2 4" id="KW-0732">Signal</keyword>
<evidence type="ECO:0000256" key="4">
    <source>
        <dbReference type="SAM" id="SignalP"/>
    </source>
</evidence>
<comment type="caution">
    <text evidence="5">The sequence shown here is derived from an EMBL/GenBank/DDBJ whole genome shotgun (WGS) entry which is preliminary data.</text>
</comment>
<dbReference type="GO" id="GO:0005886">
    <property type="term" value="C:plasma membrane"/>
    <property type="evidence" value="ECO:0007669"/>
    <property type="project" value="TreeGrafter"/>
</dbReference>
<dbReference type="EMBL" id="JAFNEN010000080">
    <property type="protein sequence ID" value="KAG8195728.1"/>
    <property type="molecule type" value="Genomic_DNA"/>
</dbReference>
<dbReference type="SMART" id="SM00369">
    <property type="entry name" value="LRR_TYP"/>
    <property type="match status" value="3"/>
</dbReference>
<evidence type="ECO:0000256" key="2">
    <source>
        <dbReference type="ARBA" id="ARBA00022729"/>
    </source>
</evidence>
<protein>
    <submittedName>
        <fullName evidence="5">Uncharacterized protein</fullName>
    </submittedName>
</protein>
<dbReference type="PANTHER" id="PTHR24369:SF210">
    <property type="entry name" value="CHAOPTIN-RELATED"/>
    <property type="match status" value="1"/>
</dbReference>
<sequence>MLLKLFVFLIVSTTVLTLGQVQNDPETICPPADLLSPYCKCSKGCDLCPATVECSDVLNFGDLEAVFRNTPDWTFWHFSIVRSSFPYIPANAIVEKRVRNLYLRNNTMYTMFDEPPASTNLLQELELTDLRLLRGVSWDVYSTLEHLKEINLTNFKILKIDQEFVHHFPQGLTGLYFRETRTKRLGDDAFANLANLTRLFIRDTQISELKRSMFPPVSKLIAMHFSGNQISSLPDDLFTNMPDLRGVDFSNTNVVTLPESVFGRIMPQLGVLYLEGNAVNCNCEMKWIPKLKVLPYYARVECTRPKELEGFTLKKLKEAHFVHCE</sequence>
<dbReference type="AlphaFoldDB" id="A0AAV6VI14"/>
<accession>A0AAV6VI14</accession>
<dbReference type="InterPro" id="IPR050541">
    <property type="entry name" value="LRR_TM_domain-containing"/>
</dbReference>
<dbReference type="Gene3D" id="3.80.10.10">
    <property type="entry name" value="Ribonuclease Inhibitor"/>
    <property type="match status" value="1"/>
</dbReference>
<reference evidence="5 6" key="1">
    <citation type="journal article" date="2022" name="Nat. Ecol. Evol.">
        <title>A masculinizing supergene underlies an exaggerated male reproductive morph in a spider.</title>
        <authorList>
            <person name="Hendrickx F."/>
            <person name="De Corte Z."/>
            <person name="Sonet G."/>
            <person name="Van Belleghem S.M."/>
            <person name="Kostlbacher S."/>
            <person name="Vangestel C."/>
        </authorList>
    </citation>
    <scope>NUCLEOTIDE SEQUENCE [LARGE SCALE GENOMIC DNA]</scope>
    <source>
        <strain evidence="5">W744_W776</strain>
    </source>
</reference>
<keyword evidence="1" id="KW-0433">Leucine-rich repeat</keyword>
<name>A0AAV6VI14_9ARAC</name>
<evidence type="ECO:0000313" key="5">
    <source>
        <dbReference type="EMBL" id="KAG8195728.1"/>
    </source>
</evidence>
<dbReference type="PANTHER" id="PTHR24369">
    <property type="entry name" value="ANTIGEN BSP, PUTATIVE-RELATED"/>
    <property type="match status" value="1"/>
</dbReference>
<dbReference type="InterPro" id="IPR032675">
    <property type="entry name" value="LRR_dom_sf"/>
</dbReference>
<evidence type="ECO:0000256" key="3">
    <source>
        <dbReference type="ARBA" id="ARBA00022737"/>
    </source>
</evidence>
<gene>
    <name evidence="5" type="ORF">JTE90_002989</name>
</gene>
<feature type="chain" id="PRO_5043809474" evidence="4">
    <location>
        <begin position="20"/>
        <end position="325"/>
    </location>
</feature>
<dbReference type="InterPro" id="IPR003591">
    <property type="entry name" value="Leu-rich_rpt_typical-subtyp"/>
</dbReference>
<proteinExistence type="predicted"/>
<keyword evidence="6" id="KW-1185">Reference proteome</keyword>
<feature type="signal peptide" evidence="4">
    <location>
        <begin position="1"/>
        <end position="19"/>
    </location>
</feature>
<evidence type="ECO:0000313" key="6">
    <source>
        <dbReference type="Proteomes" id="UP000827092"/>
    </source>
</evidence>
<keyword evidence="3" id="KW-0677">Repeat</keyword>
<dbReference type="Proteomes" id="UP000827092">
    <property type="component" value="Unassembled WGS sequence"/>
</dbReference>
<dbReference type="SUPFAM" id="SSF52058">
    <property type="entry name" value="L domain-like"/>
    <property type="match status" value="1"/>
</dbReference>